<protein>
    <submittedName>
        <fullName evidence="2 3">Uncharacterized protein</fullName>
    </submittedName>
</protein>
<gene>
    <name evidence="2" type="ORF">GUITHDRAFT_162262</name>
</gene>
<evidence type="ECO:0000256" key="1">
    <source>
        <dbReference type="SAM" id="MobiDB-lite"/>
    </source>
</evidence>
<dbReference type="GeneID" id="17305861"/>
<dbReference type="KEGG" id="gtt:GUITHDRAFT_162262"/>
<dbReference type="AlphaFoldDB" id="L1JM07"/>
<evidence type="ECO:0000313" key="2">
    <source>
        <dbReference type="EMBL" id="EKX49190.1"/>
    </source>
</evidence>
<dbReference type="EnsemblProtists" id="EKX49190">
    <property type="protein sequence ID" value="EKX49190"/>
    <property type="gene ID" value="GUITHDRAFT_162262"/>
</dbReference>
<reference evidence="2 4" key="1">
    <citation type="journal article" date="2012" name="Nature">
        <title>Algal genomes reveal evolutionary mosaicism and the fate of nucleomorphs.</title>
        <authorList>
            <consortium name="DOE Joint Genome Institute"/>
            <person name="Curtis B.A."/>
            <person name="Tanifuji G."/>
            <person name="Burki F."/>
            <person name="Gruber A."/>
            <person name="Irimia M."/>
            <person name="Maruyama S."/>
            <person name="Arias M.C."/>
            <person name="Ball S.G."/>
            <person name="Gile G.H."/>
            <person name="Hirakawa Y."/>
            <person name="Hopkins J.F."/>
            <person name="Kuo A."/>
            <person name="Rensing S.A."/>
            <person name="Schmutz J."/>
            <person name="Symeonidi A."/>
            <person name="Elias M."/>
            <person name="Eveleigh R.J."/>
            <person name="Herman E.K."/>
            <person name="Klute M.J."/>
            <person name="Nakayama T."/>
            <person name="Obornik M."/>
            <person name="Reyes-Prieto A."/>
            <person name="Armbrust E.V."/>
            <person name="Aves S.J."/>
            <person name="Beiko R.G."/>
            <person name="Coutinho P."/>
            <person name="Dacks J.B."/>
            <person name="Durnford D.G."/>
            <person name="Fast N.M."/>
            <person name="Green B.R."/>
            <person name="Grisdale C.J."/>
            <person name="Hempel F."/>
            <person name="Henrissat B."/>
            <person name="Hoppner M.P."/>
            <person name="Ishida K."/>
            <person name="Kim E."/>
            <person name="Koreny L."/>
            <person name="Kroth P.G."/>
            <person name="Liu Y."/>
            <person name="Malik S.B."/>
            <person name="Maier U.G."/>
            <person name="McRose D."/>
            <person name="Mock T."/>
            <person name="Neilson J.A."/>
            <person name="Onodera N.T."/>
            <person name="Poole A.M."/>
            <person name="Pritham E.J."/>
            <person name="Richards T.A."/>
            <person name="Rocap G."/>
            <person name="Roy S.W."/>
            <person name="Sarai C."/>
            <person name="Schaack S."/>
            <person name="Shirato S."/>
            <person name="Slamovits C.H."/>
            <person name="Spencer D.F."/>
            <person name="Suzuki S."/>
            <person name="Worden A.Z."/>
            <person name="Zauner S."/>
            <person name="Barry K."/>
            <person name="Bell C."/>
            <person name="Bharti A.K."/>
            <person name="Crow J.A."/>
            <person name="Grimwood J."/>
            <person name="Kramer R."/>
            <person name="Lindquist E."/>
            <person name="Lucas S."/>
            <person name="Salamov A."/>
            <person name="McFadden G.I."/>
            <person name="Lane C.E."/>
            <person name="Keeling P.J."/>
            <person name="Gray M.W."/>
            <person name="Grigoriev I.V."/>
            <person name="Archibald J.M."/>
        </authorList>
    </citation>
    <scope>NUCLEOTIDE SEQUENCE</scope>
    <source>
        <strain evidence="2 4">CCMP2712</strain>
    </source>
</reference>
<sequence length="247" mass="28123">MEGAAERSKGNSFDVGEFISSMWRGFDSFGNSITKYDISGDLLTQRINHAESESDEDLAEEDPKKKPPEKREAERKNSSKHQSKEKRKSRTKKSAAVKEFEEKLSLIRNHKSTTFQIWERQARSTKEGRMDARNSAAAMESKMLTTNSLGVGHVAKYGPWGRCSGRKHAANEVCLECSRLDERTRSKIIHNHRWDEHVSTLTRGLNEHRDLMADRLKEPAVVYDNKVVQAHHSKKSIVSKIKSSLSL</sequence>
<accession>L1JM07</accession>
<reference evidence="4" key="2">
    <citation type="submission" date="2012-11" db="EMBL/GenBank/DDBJ databases">
        <authorList>
            <person name="Kuo A."/>
            <person name="Curtis B.A."/>
            <person name="Tanifuji G."/>
            <person name="Burki F."/>
            <person name="Gruber A."/>
            <person name="Irimia M."/>
            <person name="Maruyama S."/>
            <person name="Arias M.C."/>
            <person name="Ball S.G."/>
            <person name="Gile G.H."/>
            <person name="Hirakawa Y."/>
            <person name="Hopkins J.F."/>
            <person name="Rensing S.A."/>
            <person name="Schmutz J."/>
            <person name="Symeonidi A."/>
            <person name="Elias M."/>
            <person name="Eveleigh R.J."/>
            <person name="Herman E.K."/>
            <person name="Klute M.J."/>
            <person name="Nakayama T."/>
            <person name="Obornik M."/>
            <person name="Reyes-Prieto A."/>
            <person name="Armbrust E.V."/>
            <person name="Aves S.J."/>
            <person name="Beiko R.G."/>
            <person name="Coutinho P."/>
            <person name="Dacks J.B."/>
            <person name="Durnford D.G."/>
            <person name="Fast N.M."/>
            <person name="Green B.R."/>
            <person name="Grisdale C."/>
            <person name="Hempe F."/>
            <person name="Henrissat B."/>
            <person name="Hoppner M.P."/>
            <person name="Ishida K.-I."/>
            <person name="Kim E."/>
            <person name="Koreny L."/>
            <person name="Kroth P.G."/>
            <person name="Liu Y."/>
            <person name="Malik S.-B."/>
            <person name="Maier U.G."/>
            <person name="McRose D."/>
            <person name="Mock T."/>
            <person name="Neilson J.A."/>
            <person name="Onodera N.T."/>
            <person name="Poole A.M."/>
            <person name="Pritham E.J."/>
            <person name="Richards T.A."/>
            <person name="Rocap G."/>
            <person name="Roy S.W."/>
            <person name="Sarai C."/>
            <person name="Schaack S."/>
            <person name="Shirato S."/>
            <person name="Slamovits C.H."/>
            <person name="Spencer D.F."/>
            <person name="Suzuki S."/>
            <person name="Worden A.Z."/>
            <person name="Zauner S."/>
            <person name="Barry K."/>
            <person name="Bell C."/>
            <person name="Bharti A.K."/>
            <person name="Crow J.A."/>
            <person name="Grimwood J."/>
            <person name="Kramer R."/>
            <person name="Lindquist E."/>
            <person name="Lucas S."/>
            <person name="Salamov A."/>
            <person name="McFadden G.I."/>
            <person name="Lane C.E."/>
            <person name="Keeling P.J."/>
            <person name="Gray M.W."/>
            <person name="Grigoriev I.V."/>
            <person name="Archibald J.M."/>
        </authorList>
    </citation>
    <scope>NUCLEOTIDE SEQUENCE</scope>
    <source>
        <strain evidence="4">CCMP2712</strain>
    </source>
</reference>
<evidence type="ECO:0000313" key="4">
    <source>
        <dbReference type="Proteomes" id="UP000011087"/>
    </source>
</evidence>
<organism evidence="2">
    <name type="scientific">Guillardia theta (strain CCMP2712)</name>
    <name type="common">Cryptophyte</name>
    <dbReference type="NCBI Taxonomy" id="905079"/>
    <lineage>
        <taxon>Eukaryota</taxon>
        <taxon>Cryptophyceae</taxon>
        <taxon>Pyrenomonadales</taxon>
        <taxon>Geminigeraceae</taxon>
        <taxon>Guillardia</taxon>
    </lineage>
</organism>
<evidence type="ECO:0000313" key="3">
    <source>
        <dbReference type="EnsemblProtists" id="EKX49190"/>
    </source>
</evidence>
<feature type="compositionally biased region" description="Basic and acidic residues" evidence="1">
    <location>
        <begin position="61"/>
        <end position="77"/>
    </location>
</feature>
<dbReference type="HOGENOM" id="CLU_1126293_0_0_1"/>
<dbReference type="PaxDb" id="55529-EKX49190"/>
<feature type="region of interest" description="Disordered" evidence="1">
    <location>
        <begin position="47"/>
        <end position="96"/>
    </location>
</feature>
<proteinExistence type="predicted"/>
<reference evidence="3" key="3">
    <citation type="submission" date="2016-03" db="UniProtKB">
        <authorList>
            <consortium name="EnsemblProtists"/>
        </authorList>
    </citation>
    <scope>IDENTIFICATION</scope>
</reference>
<dbReference type="Proteomes" id="UP000011087">
    <property type="component" value="Unassembled WGS sequence"/>
</dbReference>
<feature type="non-terminal residue" evidence="2">
    <location>
        <position position="1"/>
    </location>
</feature>
<dbReference type="RefSeq" id="XP_005836170.1">
    <property type="nucleotide sequence ID" value="XM_005836113.1"/>
</dbReference>
<keyword evidence="4" id="KW-1185">Reference proteome</keyword>
<feature type="compositionally biased region" description="Basic residues" evidence="1">
    <location>
        <begin position="78"/>
        <end position="95"/>
    </location>
</feature>
<dbReference type="EMBL" id="JH992983">
    <property type="protein sequence ID" value="EKX49190.1"/>
    <property type="molecule type" value="Genomic_DNA"/>
</dbReference>
<name>L1JM07_GUITC</name>